<comment type="caution">
    <text evidence="1">The sequence shown here is derived from an EMBL/GenBank/DDBJ whole genome shotgun (WGS) entry which is preliminary data.</text>
</comment>
<gene>
    <name evidence="1" type="ORF">V1478_004952</name>
</gene>
<keyword evidence="2" id="KW-1185">Reference proteome</keyword>
<reference evidence="1 2" key="1">
    <citation type="journal article" date="2024" name="Ann. Entomol. Soc. Am.">
        <title>Genomic analyses of the southern and eastern yellowjacket wasps (Hymenoptera: Vespidae) reveal evolutionary signatures of social life.</title>
        <authorList>
            <person name="Catto M.A."/>
            <person name="Caine P.B."/>
            <person name="Orr S.E."/>
            <person name="Hunt B.G."/>
            <person name="Goodisman M.A.D."/>
        </authorList>
    </citation>
    <scope>NUCLEOTIDE SEQUENCE [LARGE SCALE GENOMIC DNA]</scope>
    <source>
        <strain evidence="1">233</strain>
        <tissue evidence="1">Head and thorax</tissue>
    </source>
</reference>
<protein>
    <submittedName>
        <fullName evidence="1">Uncharacterized protein</fullName>
    </submittedName>
</protein>
<dbReference type="Proteomes" id="UP001607302">
    <property type="component" value="Unassembled WGS sequence"/>
</dbReference>
<accession>A0ABD2BF80</accession>
<proteinExistence type="predicted"/>
<evidence type="ECO:0000313" key="2">
    <source>
        <dbReference type="Proteomes" id="UP001607302"/>
    </source>
</evidence>
<sequence length="59" mass="7089">MNQNLLNFLTNYICNTNYICKELYLFHINVINCLLFIILGSESENDEIETFRNNITYDY</sequence>
<organism evidence="1 2">
    <name type="scientific">Vespula squamosa</name>
    <name type="common">Southern yellow jacket</name>
    <name type="synonym">Wasp</name>
    <dbReference type="NCBI Taxonomy" id="30214"/>
    <lineage>
        <taxon>Eukaryota</taxon>
        <taxon>Metazoa</taxon>
        <taxon>Ecdysozoa</taxon>
        <taxon>Arthropoda</taxon>
        <taxon>Hexapoda</taxon>
        <taxon>Insecta</taxon>
        <taxon>Pterygota</taxon>
        <taxon>Neoptera</taxon>
        <taxon>Endopterygota</taxon>
        <taxon>Hymenoptera</taxon>
        <taxon>Apocrita</taxon>
        <taxon>Aculeata</taxon>
        <taxon>Vespoidea</taxon>
        <taxon>Vespidae</taxon>
        <taxon>Vespinae</taxon>
        <taxon>Vespula</taxon>
    </lineage>
</organism>
<dbReference type="EMBL" id="JAUDFV010000105">
    <property type="protein sequence ID" value="KAL2731407.1"/>
    <property type="molecule type" value="Genomic_DNA"/>
</dbReference>
<name>A0ABD2BF80_VESSQ</name>
<evidence type="ECO:0000313" key="1">
    <source>
        <dbReference type="EMBL" id="KAL2731407.1"/>
    </source>
</evidence>
<dbReference type="AlphaFoldDB" id="A0ABD2BF80"/>